<keyword evidence="1" id="KW-0812">Transmembrane</keyword>
<evidence type="ECO:0000313" key="2">
    <source>
        <dbReference type="EMBL" id="ARI76020.1"/>
    </source>
</evidence>
<reference evidence="2 3" key="1">
    <citation type="submission" date="2017-04" db="EMBL/GenBank/DDBJ databases">
        <title>The whole genome sequencing and assembly of Halobacillus mangrovi strain.</title>
        <authorList>
            <person name="Lee S.-J."/>
            <person name="Park M.-K."/>
            <person name="Kim J.-Y."/>
            <person name="Lee Y.-J."/>
            <person name="Yi H."/>
            <person name="Bahn Y.-S."/>
            <person name="Kim J.F."/>
            <person name="Lee D.-W."/>
        </authorList>
    </citation>
    <scope>NUCLEOTIDE SEQUENCE [LARGE SCALE GENOMIC DNA]</scope>
    <source>
        <strain evidence="2 3">KTB 131</strain>
    </source>
</reference>
<evidence type="ECO:0000256" key="1">
    <source>
        <dbReference type="SAM" id="Phobius"/>
    </source>
</evidence>
<feature type="transmembrane region" description="Helical" evidence="1">
    <location>
        <begin position="7"/>
        <end position="28"/>
    </location>
</feature>
<evidence type="ECO:0008006" key="4">
    <source>
        <dbReference type="Google" id="ProtNLM"/>
    </source>
</evidence>
<organism evidence="2 3">
    <name type="scientific">Halobacillus mangrovi</name>
    <dbReference type="NCBI Taxonomy" id="402384"/>
    <lineage>
        <taxon>Bacteria</taxon>
        <taxon>Bacillati</taxon>
        <taxon>Bacillota</taxon>
        <taxon>Bacilli</taxon>
        <taxon>Bacillales</taxon>
        <taxon>Bacillaceae</taxon>
        <taxon>Halobacillus</taxon>
    </lineage>
</organism>
<feature type="transmembrane region" description="Helical" evidence="1">
    <location>
        <begin position="34"/>
        <end position="53"/>
    </location>
</feature>
<keyword evidence="1" id="KW-1133">Transmembrane helix</keyword>
<accession>A0A1W5ZRT6</accession>
<dbReference type="Proteomes" id="UP000192527">
    <property type="component" value="Chromosome"/>
</dbReference>
<gene>
    <name evidence="2" type="ORF">HM131_03860</name>
</gene>
<dbReference type="EMBL" id="CP020772">
    <property type="protein sequence ID" value="ARI76020.1"/>
    <property type="molecule type" value="Genomic_DNA"/>
</dbReference>
<dbReference type="AlphaFoldDB" id="A0A1W5ZRT6"/>
<sequence length="82" mass="9567">MKHPNENYVKAQLGTLLLAVLLAIFGLFQLEHQWIILLMFYVLAISFLFEALIELNKQQMVNSIIQLLRALIIVLFTTILYF</sequence>
<dbReference type="RefSeq" id="WP_085028127.1">
    <property type="nucleotide sequence ID" value="NZ_CP020772.1"/>
</dbReference>
<proteinExistence type="predicted"/>
<feature type="transmembrane region" description="Helical" evidence="1">
    <location>
        <begin position="60"/>
        <end position="81"/>
    </location>
</feature>
<dbReference type="KEGG" id="hmn:HM131_03860"/>
<protein>
    <recommendedName>
        <fullName evidence="4">DUF4181 domain-containing protein</fullName>
    </recommendedName>
</protein>
<evidence type="ECO:0000313" key="3">
    <source>
        <dbReference type="Proteomes" id="UP000192527"/>
    </source>
</evidence>
<keyword evidence="3" id="KW-1185">Reference proteome</keyword>
<dbReference type="STRING" id="402384.HM131_03860"/>
<keyword evidence="1" id="KW-0472">Membrane</keyword>
<name>A0A1W5ZRT6_9BACI</name>
<dbReference type="OrthoDB" id="2972749at2"/>